<protein>
    <submittedName>
        <fullName evidence="2">Uncharacterized protein</fullName>
    </submittedName>
</protein>
<reference evidence="2" key="1">
    <citation type="submission" date="2020-03" db="EMBL/GenBank/DDBJ databases">
        <authorList>
            <person name="Weist P."/>
        </authorList>
    </citation>
    <scope>NUCLEOTIDE SEQUENCE</scope>
</reference>
<feature type="region of interest" description="Disordered" evidence="1">
    <location>
        <begin position="87"/>
        <end position="107"/>
    </location>
</feature>
<comment type="caution">
    <text evidence="2">The sequence shown here is derived from an EMBL/GenBank/DDBJ whole genome shotgun (WGS) entry which is preliminary data.</text>
</comment>
<keyword evidence="3" id="KW-1185">Reference proteome</keyword>
<proteinExistence type="predicted"/>
<organism evidence="2 3">
    <name type="scientific">Pleuronectes platessa</name>
    <name type="common">European plaice</name>
    <dbReference type="NCBI Taxonomy" id="8262"/>
    <lineage>
        <taxon>Eukaryota</taxon>
        <taxon>Metazoa</taxon>
        <taxon>Chordata</taxon>
        <taxon>Craniata</taxon>
        <taxon>Vertebrata</taxon>
        <taxon>Euteleostomi</taxon>
        <taxon>Actinopterygii</taxon>
        <taxon>Neopterygii</taxon>
        <taxon>Teleostei</taxon>
        <taxon>Neoteleostei</taxon>
        <taxon>Acanthomorphata</taxon>
        <taxon>Carangaria</taxon>
        <taxon>Pleuronectiformes</taxon>
        <taxon>Pleuronectoidei</taxon>
        <taxon>Pleuronectidae</taxon>
        <taxon>Pleuronectes</taxon>
    </lineage>
</organism>
<dbReference type="Proteomes" id="UP001153269">
    <property type="component" value="Unassembled WGS sequence"/>
</dbReference>
<sequence length="107" mass="11462">MYPPGATVFSLLPIFPTPAHFPSPTVLIFTRELPPSLREKEEEGMKERRCSFAMPSLPASQSSSIHPTLLWSAELCLASLGPICTARAEPSCSSGSSQACLSLRGKA</sequence>
<accession>A0A9N7YIW2</accession>
<dbReference type="EMBL" id="CADEAL010001521">
    <property type="protein sequence ID" value="CAB1433110.1"/>
    <property type="molecule type" value="Genomic_DNA"/>
</dbReference>
<feature type="compositionally biased region" description="Low complexity" evidence="1">
    <location>
        <begin position="91"/>
        <end position="107"/>
    </location>
</feature>
<evidence type="ECO:0000256" key="1">
    <source>
        <dbReference type="SAM" id="MobiDB-lite"/>
    </source>
</evidence>
<name>A0A9N7YIW2_PLEPL</name>
<evidence type="ECO:0000313" key="2">
    <source>
        <dbReference type="EMBL" id="CAB1433110.1"/>
    </source>
</evidence>
<gene>
    <name evidence="2" type="ORF">PLEPLA_LOCUS21198</name>
</gene>
<dbReference type="AlphaFoldDB" id="A0A9N7YIW2"/>
<evidence type="ECO:0000313" key="3">
    <source>
        <dbReference type="Proteomes" id="UP001153269"/>
    </source>
</evidence>